<gene>
    <name evidence="2" type="primary">polC_53</name>
    <name evidence="2" type="ORF">SDC9_126555</name>
</gene>
<dbReference type="InterPro" id="IPR013520">
    <property type="entry name" value="Ribonucl_H"/>
</dbReference>
<name>A0A645CRH5_9ZZZZ</name>
<keyword evidence="2" id="KW-0808">Transferase</keyword>
<dbReference type="PANTHER" id="PTHR30231">
    <property type="entry name" value="DNA POLYMERASE III SUBUNIT EPSILON"/>
    <property type="match status" value="1"/>
</dbReference>
<dbReference type="EMBL" id="VSSQ01029395">
    <property type="protein sequence ID" value="MPM79517.1"/>
    <property type="molecule type" value="Genomic_DNA"/>
</dbReference>
<evidence type="ECO:0000313" key="2">
    <source>
        <dbReference type="EMBL" id="MPM79517.1"/>
    </source>
</evidence>
<sequence>MDFVALDFETANADPASACSVGIVTIKNNIVVDEYYSLIKPRQMSFDSSNIQVNGITPAMVEDAENFSAVWMEMAKRLECQTVAAHYAAFDIKVLKASLDDYNLDYPAIRYVCSWIIGKAVWPELMSYRLDVLAKRIGFQFTHHNALEDARACAMVLLKECEDSGIVSFEEMAQKYKFSIGNIAPQVRLF</sequence>
<dbReference type="SUPFAM" id="SSF53098">
    <property type="entry name" value="Ribonuclease H-like"/>
    <property type="match status" value="1"/>
</dbReference>
<dbReference type="FunFam" id="3.30.420.10:FF:000045">
    <property type="entry name" value="3'-5' exonuclease DinG"/>
    <property type="match status" value="1"/>
</dbReference>
<protein>
    <submittedName>
        <fullName evidence="2">DNA polymerase III PolC-type</fullName>
        <ecNumber evidence="2">2.7.7.7</ecNumber>
    </submittedName>
</protein>
<evidence type="ECO:0000259" key="1">
    <source>
        <dbReference type="SMART" id="SM00479"/>
    </source>
</evidence>
<proteinExistence type="predicted"/>
<organism evidence="2">
    <name type="scientific">bioreactor metagenome</name>
    <dbReference type="NCBI Taxonomy" id="1076179"/>
    <lineage>
        <taxon>unclassified sequences</taxon>
        <taxon>metagenomes</taxon>
        <taxon>ecological metagenomes</taxon>
    </lineage>
</organism>
<dbReference type="SMART" id="SM00479">
    <property type="entry name" value="EXOIII"/>
    <property type="match status" value="1"/>
</dbReference>
<dbReference type="GO" id="GO:0003676">
    <property type="term" value="F:nucleic acid binding"/>
    <property type="evidence" value="ECO:0007669"/>
    <property type="project" value="InterPro"/>
</dbReference>
<dbReference type="PANTHER" id="PTHR30231:SF42">
    <property type="entry name" value="EXONUCLEASE"/>
    <property type="match status" value="1"/>
</dbReference>
<dbReference type="Gene3D" id="3.30.420.10">
    <property type="entry name" value="Ribonuclease H-like superfamily/Ribonuclease H"/>
    <property type="match status" value="1"/>
</dbReference>
<dbReference type="InterPro" id="IPR036397">
    <property type="entry name" value="RNaseH_sf"/>
</dbReference>
<dbReference type="GO" id="GO:0005829">
    <property type="term" value="C:cytosol"/>
    <property type="evidence" value="ECO:0007669"/>
    <property type="project" value="TreeGrafter"/>
</dbReference>
<accession>A0A645CRH5</accession>
<dbReference type="Pfam" id="PF00929">
    <property type="entry name" value="RNase_T"/>
    <property type="match status" value="1"/>
</dbReference>
<dbReference type="CDD" id="cd06130">
    <property type="entry name" value="DNA_pol_III_epsilon_like"/>
    <property type="match status" value="1"/>
</dbReference>
<dbReference type="InterPro" id="IPR012337">
    <property type="entry name" value="RNaseH-like_sf"/>
</dbReference>
<comment type="caution">
    <text evidence="2">The sequence shown here is derived from an EMBL/GenBank/DDBJ whole genome shotgun (WGS) entry which is preliminary data.</text>
</comment>
<dbReference type="GO" id="GO:0003887">
    <property type="term" value="F:DNA-directed DNA polymerase activity"/>
    <property type="evidence" value="ECO:0007669"/>
    <property type="project" value="UniProtKB-EC"/>
</dbReference>
<dbReference type="AlphaFoldDB" id="A0A645CRH5"/>
<feature type="domain" description="Exonuclease" evidence="1">
    <location>
        <begin position="2"/>
        <end position="166"/>
    </location>
</feature>
<dbReference type="EC" id="2.7.7.7" evidence="2"/>
<reference evidence="2" key="1">
    <citation type="submission" date="2019-08" db="EMBL/GenBank/DDBJ databases">
        <authorList>
            <person name="Kucharzyk K."/>
            <person name="Murdoch R.W."/>
            <person name="Higgins S."/>
            <person name="Loffler F."/>
        </authorList>
    </citation>
    <scope>NUCLEOTIDE SEQUENCE</scope>
</reference>
<dbReference type="GO" id="GO:0008408">
    <property type="term" value="F:3'-5' exonuclease activity"/>
    <property type="evidence" value="ECO:0007669"/>
    <property type="project" value="TreeGrafter"/>
</dbReference>
<keyword evidence="2" id="KW-0548">Nucleotidyltransferase</keyword>